<dbReference type="InterPro" id="IPR001387">
    <property type="entry name" value="Cro/C1-type_HTH"/>
</dbReference>
<evidence type="ECO:0008006" key="3">
    <source>
        <dbReference type="Google" id="ProtNLM"/>
    </source>
</evidence>
<dbReference type="Gene3D" id="1.25.40.10">
    <property type="entry name" value="Tetratricopeptide repeat domain"/>
    <property type="match status" value="1"/>
</dbReference>
<dbReference type="InterPro" id="IPR011990">
    <property type="entry name" value="TPR-like_helical_dom_sf"/>
</dbReference>
<sequence length="420" mass="45622">MDRKRNEVLRDLMAQRHLTFEGLAEDLCDMALVLGRDPVKVSPRHVGRWVSGEVSWPWDRHRELLEAVFGLPAEELGFMAPPGWQRNNLTTGPSSEGTSVQRRNFIIGLGAVVALPSLPASGRLGHADVDAIQAATNRLDGLDFQHGGAQVVTVATAYIQHVEQAARTCTYGGTVQNRLHHALGELAASTGWFAYDAGRHEDARRYWDLGLRYATLAGDVMLQARIWCCMARQACDLGHGGEAVAMARVALDRTRTRRDARLSALLHTRVALGQSLTGESARTGQSLHRAEQALDRASDTPAPWLAFCGPAEVAGLAAMCDYNLGRYQDAASRDVDALALLPQGFSRNGFAMQVSLARNSLAAGRAEEALQAGERALDLLPSVKSPRWAVHLADFAEAVQHHGPASAGRDFAERYRAVGR</sequence>
<gene>
    <name evidence="1" type="ORF">ITX44_04285</name>
</gene>
<dbReference type="CDD" id="cd00093">
    <property type="entry name" value="HTH_XRE"/>
    <property type="match status" value="1"/>
</dbReference>
<proteinExistence type="predicted"/>
<name>A0ABS2TK93_9ACTN</name>
<accession>A0ABS2TK93</accession>
<reference evidence="1 2" key="1">
    <citation type="submission" date="2021-01" db="EMBL/GenBank/DDBJ databases">
        <title>Streptomyces acididurans sp. nov., isolated from a peat swamp forest soil.</title>
        <authorList>
            <person name="Chantavorakit T."/>
            <person name="Duangmal K."/>
        </authorList>
    </citation>
    <scope>NUCLEOTIDE SEQUENCE [LARGE SCALE GENOMIC DNA]</scope>
    <source>
        <strain evidence="1 2">KK5PA1</strain>
    </source>
</reference>
<dbReference type="EMBL" id="JADKYB010000002">
    <property type="protein sequence ID" value="MBM9503762.1"/>
    <property type="molecule type" value="Genomic_DNA"/>
</dbReference>
<evidence type="ECO:0000313" key="2">
    <source>
        <dbReference type="Proteomes" id="UP000749040"/>
    </source>
</evidence>
<protein>
    <recommendedName>
        <fullName evidence="3">Transcriptional regulator</fullName>
    </recommendedName>
</protein>
<evidence type="ECO:0000313" key="1">
    <source>
        <dbReference type="EMBL" id="MBM9503762.1"/>
    </source>
</evidence>
<dbReference type="SUPFAM" id="SSF48452">
    <property type="entry name" value="TPR-like"/>
    <property type="match status" value="1"/>
</dbReference>
<comment type="caution">
    <text evidence="1">The sequence shown here is derived from an EMBL/GenBank/DDBJ whole genome shotgun (WGS) entry which is preliminary data.</text>
</comment>
<dbReference type="Proteomes" id="UP000749040">
    <property type="component" value="Unassembled WGS sequence"/>
</dbReference>
<dbReference type="RefSeq" id="WP_205355624.1">
    <property type="nucleotide sequence ID" value="NZ_JADKYB010000002.1"/>
</dbReference>
<organism evidence="1 2">
    <name type="scientific">Actinacidiphila acididurans</name>
    <dbReference type="NCBI Taxonomy" id="2784346"/>
    <lineage>
        <taxon>Bacteria</taxon>
        <taxon>Bacillati</taxon>
        <taxon>Actinomycetota</taxon>
        <taxon>Actinomycetes</taxon>
        <taxon>Kitasatosporales</taxon>
        <taxon>Streptomycetaceae</taxon>
        <taxon>Actinacidiphila</taxon>
    </lineage>
</organism>
<keyword evidence="2" id="KW-1185">Reference proteome</keyword>